<dbReference type="KEGG" id="plon:Pla110_31650"/>
<comment type="function">
    <text evidence="2">Catalyzes the reversible cyclization of carbamoyl aspartate to dihydroorotate.</text>
</comment>
<evidence type="ECO:0000313" key="8">
    <source>
        <dbReference type="Proteomes" id="UP000317178"/>
    </source>
</evidence>
<dbReference type="EMBL" id="CP036281">
    <property type="protein sequence ID" value="QDU81424.1"/>
    <property type="molecule type" value="Genomic_DNA"/>
</dbReference>
<dbReference type="Pfam" id="PF01979">
    <property type="entry name" value="Amidohydro_1"/>
    <property type="match status" value="1"/>
</dbReference>
<dbReference type="GO" id="GO:0006145">
    <property type="term" value="P:purine nucleobase catabolic process"/>
    <property type="evidence" value="ECO:0007669"/>
    <property type="project" value="TreeGrafter"/>
</dbReference>
<dbReference type="InterPro" id="IPR011059">
    <property type="entry name" value="Metal-dep_hydrolase_composite"/>
</dbReference>
<keyword evidence="5 7" id="KW-0378">Hydrolase</keyword>
<dbReference type="GO" id="GO:0004038">
    <property type="term" value="F:allantoinase activity"/>
    <property type="evidence" value="ECO:0007669"/>
    <property type="project" value="TreeGrafter"/>
</dbReference>
<keyword evidence="8" id="KW-1185">Reference proteome</keyword>
<dbReference type="GO" id="GO:0046872">
    <property type="term" value="F:metal ion binding"/>
    <property type="evidence" value="ECO:0007669"/>
    <property type="project" value="UniProtKB-KW"/>
</dbReference>
<dbReference type="PANTHER" id="PTHR43668:SF4">
    <property type="entry name" value="ALLANTOINASE"/>
    <property type="match status" value="1"/>
</dbReference>
<name>A0A518CQE6_9PLAN</name>
<protein>
    <submittedName>
        <fullName evidence="7">Dihydroorotase</fullName>
        <ecNumber evidence="7">3.5.2.3</ecNumber>
    </submittedName>
</protein>
<evidence type="ECO:0000313" key="7">
    <source>
        <dbReference type="EMBL" id="QDU81424.1"/>
    </source>
</evidence>
<dbReference type="GO" id="GO:0004151">
    <property type="term" value="F:dihydroorotase activity"/>
    <property type="evidence" value="ECO:0007669"/>
    <property type="project" value="UniProtKB-EC"/>
</dbReference>
<evidence type="ECO:0000259" key="6">
    <source>
        <dbReference type="Pfam" id="PF01979"/>
    </source>
</evidence>
<evidence type="ECO:0000256" key="3">
    <source>
        <dbReference type="ARBA" id="ARBA00010286"/>
    </source>
</evidence>
<dbReference type="PANTHER" id="PTHR43668">
    <property type="entry name" value="ALLANTOINASE"/>
    <property type="match status" value="1"/>
</dbReference>
<dbReference type="InterPro" id="IPR032466">
    <property type="entry name" value="Metal_Hydrolase"/>
</dbReference>
<organism evidence="7 8">
    <name type="scientific">Polystyrenella longa</name>
    <dbReference type="NCBI Taxonomy" id="2528007"/>
    <lineage>
        <taxon>Bacteria</taxon>
        <taxon>Pseudomonadati</taxon>
        <taxon>Planctomycetota</taxon>
        <taxon>Planctomycetia</taxon>
        <taxon>Planctomycetales</taxon>
        <taxon>Planctomycetaceae</taxon>
        <taxon>Polystyrenella</taxon>
    </lineage>
</organism>
<dbReference type="Gene3D" id="3.20.20.140">
    <property type="entry name" value="Metal-dependent hydrolases"/>
    <property type="match status" value="1"/>
</dbReference>
<dbReference type="OrthoDB" id="9765462at2"/>
<accession>A0A518CQE6</accession>
<dbReference type="Proteomes" id="UP000317178">
    <property type="component" value="Chromosome"/>
</dbReference>
<dbReference type="AlphaFoldDB" id="A0A518CQE6"/>
<sequence>MRTLIENATCVLPDGTRTASVLIDNGKIEAIDPSDAGAVDARIDGSGHVLIPGVIDDQVHFRDPGLTHKEDLHTGSLACAKGGVTTFFEMPNTNPATITKEELEKKYELAAGKSVVNFGFYIGATPDNVKELQQVDQAPGIKIFIGSSTGNLLVDEQAALERIFAETTLPICAHCEDETTVRDNQKRIGGGTEFSDHSRIRNVEAAVVATRRAIDLAHRHQHRFHVLHVSTAAELPLIKDHQNLISAEVCPHHLLFNTDDYARLGSLVQMNPSIKSAEDNAALWEALLDGTVQVIATDHAPHTLEEKDQPYPKSPSGLPAVENSLALMLDRVNQGLCTLEQVVHWMCEAPARVWDVVDKGAIKTGFDADLVLIDMNKEQTIRNEDQLTKCGWTPWDGVKLTGWPVMTWVGGQLVYNDGKVNPDLRGQAARFDHSRGGYWNYSL</sequence>
<dbReference type="RefSeq" id="WP_144996754.1">
    <property type="nucleotide sequence ID" value="NZ_CP036281.1"/>
</dbReference>
<comment type="cofactor">
    <cofactor evidence="1">
        <name>Zn(2+)</name>
        <dbReference type="ChEBI" id="CHEBI:29105"/>
    </cofactor>
</comment>
<dbReference type="GO" id="GO:0005737">
    <property type="term" value="C:cytoplasm"/>
    <property type="evidence" value="ECO:0007669"/>
    <property type="project" value="TreeGrafter"/>
</dbReference>
<reference evidence="7 8" key="1">
    <citation type="submission" date="2019-02" db="EMBL/GenBank/DDBJ databases">
        <title>Deep-cultivation of Planctomycetes and their phenomic and genomic characterization uncovers novel biology.</title>
        <authorList>
            <person name="Wiegand S."/>
            <person name="Jogler M."/>
            <person name="Boedeker C."/>
            <person name="Pinto D."/>
            <person name="Vollmers J."/>
            <person name="Rivas-Marin E."/>
            <person name="Kohn T."/>
            <person name="Peeters S.H."/>
            <person name="Heuer A."/>
            <person name="Rast P."/>
            <person name="Oberbeckmann S."/>
            <person name="Bunk B."/>
            <person name="Jeske O."/>
            <person name="Meyerdierks A."/>
            <person name="Storesund J.E."/>
            <person name="Kallscheuer N."/>
            <person name="Luecker S."/>
            <person name="Lage O.M."/>
            <person name="Pohl T."/>
            <person name="Merkel B.J."/>
            <person name="Hornburger P."/>
            <person name="Mueller R.-W."/>
            <person name="Bruemmer F."/>
            <person name="Labrenz M."/>
            <person name="Spormann A.M."/>
            <person name="Op den Camp H."/>
            <person name="Overmann J."/>
            <person name="Amann R."/>
            <person name="Jetten M.S.M."/>
            <person name="Mascher T."/>
            <person name="Medema M.H."/>
            <person name="Devos D.P."/>
            <person name="Kaster A.-K."/>
            <person name="Ovreas L."/>
            <person name="Rohde M."/>
            <person name="Galperin M.Y."/>
            <person name="Jogler C."/>
        </authorList>
    </citation>
    <scope>NUCLEOTIDE SEQUENCE [LARGE SCALE GENOMIC DNA]</scope>
    <source>
        <strain evidence="7 8">Pla110</strain>
    </source>
</reference>
<dbReference type="InterPro" id="IPR050138">
    <property type="entry name" value="DHOase/Allantoinase_Hydrolase"/>
</dbReference>
<evidence type="ECO:0000256" key="2">
    <source>
        <dbReference type="ARBA" id="ARBA00002368"/>
    </source>
</evidence>
<gene>
    <name evidence="7" type="primary">pyrC_2</name>
    <name evidence="7" type="ORF">Pla110_31650</name>
</gene>
<evidence type="ECO:0000256" key="4">
    <source>
        <dbReference type="ARBA" id="ARBA00022723"/>
    </source>
</evidence>
<dbReference type="InterPro" id="IPR002195">
    <property type="entry name" value="Dihydroorotase_CS"/>
</dbReference>
<dbReference type="NCBIfam" id="TIGR00857">
    <property type="entry name" value="pyrC_multi"/>
    <property type="match status" value="1"/>
</dbReference>
<feature type="domain" description="Amidohydrolase-related" evidence="6">
    <location>
        <begin position="49"/>
        <end position="414"/>
    </location>
</feature>
<dbReference type="SUPFAM" id="SSF51338">
    <property type="entry name" value="Composite domain of metallo-dependent hydrolases"/>
    <property type="match status" value="1"/>
</dbReference>
<dbReference type="SUPFAM" id="SSF51556">
    <property type="entry name" value="Metallo-dependent hydrolases"/>
    <property type="match status" value="1"/>
</dbReference>
<keyword evidence="4" id="KW-0479">Metal-binding</keyword>
<comment type="similarity">
    <text evidence="3">Belongs to the metallo-dependent hydrolases superfamily. DHOase family. Class I DHOase subfamily.</text>
</comment>
<dbReference type="PROSITE" id="PS00483">
    <property type="entry name" value="DIHYDROOROTASE_2"/>
    <property type="match status" value="1"/>
</dbReference>
<dbReference type="CDD" id="cd01318">
    <property type="entry name" value="DHOase_IIb"/>
    <property type="match status" value="1"/>
</dbReference>
<dbReference type="Gene3D" id="2.30.40.10">
    <property type="entry name" value="Urease, subunit C, domain 1"/>
    <property type="match status" value="1"/>
</dbReference>
<dbReference type="NCBIfam" id="NF005751">
    <property type="entry name" value="PRK07575.1"/>
    <property type="match status" value="1"/>
</dbReference>
<dbReference type="EC" id="3.5.2.3" evidence="7"/>
<evidence type="ECO:0000256" key="1">
    <source>
        <dbReference type="ARBA" id="ARBA00001947"/>
    </source>
</evidence>
<evidence type="ECO:0000256" key="5">
    <source>
        <dbReference type="ARBA" id="ARBA00022801"/>
    </source>
</evidence>
<proteinExistence type="inferred from homology"/>
<dbReference type="InterPro" id="IPR006680">
    <property type="entry name" value="Amidohydro-rel"/>
</dbReference>
<dbReference type="NCBIfam" id="NF006559">
    <property type="entry name" value="PRK09060.1"/>
    <property type="match status" value="1"/>
</dbReference>